<dbReference type="RefSeq" id="WP_269923311.1">
    <property type="nucleotide sequence ID" value="NZ_JAMKBI010000019.1"/>
</dbReference>
<evidence type="ECO:0000313" key="2">
    <source>
        <dbReference type="Proteomes" id="UP001152172"/>
    </source>
</evidence>
<organism evidence="1 2">
    <name type="scientific">Psychrobacillus psychrodurans</name>
    <dbReference type="NCBI Taxonomy" id="126157"/>
    <lineage>
        <taxon>Bacteria</taxon>
        <taxon>Bacillati</taxon>
        <taxon>Bacillota</taxon>
        <taxon>Bacilli</taxon>
        <taxon>Bacillales</taxon>
        <taxon>Bacillaceae</taxon>
        <taxon>Psychrobacillus</taxon>
    </lineage>
</organism>
<gene>
    <name evidence="1" type="ORF">M9R61_18640</name>
</gene>
<protein>
    <submittedName>
        <fullName evidence="1">Uncharacterized protein</fullName>
    </submittedName>
</protein>
<keyword evidence="2" id="KW-1185">Reference proteome</keyword>
<dbReference type="AlphaFoldDB" id="A0A9X3LDN5"/>
<accession>A0A9X3LDN5</accession>
<name>A0A9X3LDN5_9BACI</name>
<proteinExistence type="predicted"/>
<dbReference type="Proteomes" id="UP001152172">
    <property type="component" value="Unassembled WGS sequence"/>
</dbReference>
<evidence type="ECO:0000313" key="1">
    <source>
        <dbReference type="EMBL" id="MCZ8535324.1"/>
    </source>
</evidence>
<reference evidence="1" key="1">
    <citation type="submission" date="2022-05" db="EMBL/GenBank/DDBJ databases">
        <authorList>
            <person name="Colautti A."/>
            <person name="Iacumin L."/>
        </authorList>
    </citation>
    <scope>NUCLEOTIDE SEQUENCE</scope>
    <source>
        <strain evidence="1">DSM 30747</strain>
    </source>
</reference>
<sequence>MISIIKKIVSYYIFKIGLKSKQNSGGWTTFAQLRIVPEYTNIDIEKKQVTGVVKYNGEAYLTVIVDVQNNKTKTKGSLRRIAKITKPFKKGNYIEIIESEAKYLIEHGITNPK</sequence>
<dbReference type="EMBL" id="JAMKBI010000019">
    <property type="protein sequence ID" value="MCZ8535324.1"/>
    <property type="molecule type" value="Genomic_DNA"/>
</dbReference>
<comment type="caution">
    <text evidence="1">The sequence shown here is derived from an EMBL/GenBank/DDBJ whole genome shotgun (WGS) entry which is preliminary data.</text>
</comment>